<name>A0ABQ1L027_9SPHI</name>
<organism evidence="1 2">
    <name type="scientific">Parapedobacter defluvii</name>
    <dbReference type="NCBI Taxonomy" id="2045106"/>
    <lineage>
        <taxon>Bacteria</taxon>
        <taxon>Pseudomonadati</taxon>
        <taxon>Bacteroidota</taxon>
        <taxon>Sphingobacteriia</taxon>
        <taxon>Sphingobacteriales</taxon>
        <taxon>Sphingobacteriaceae</taxon>
        <taxon>Parapedobacter</taxon>
    </lineage>
</organism>
<sequence length="68" mass="8018">MTETYTSKHPTTHGIIRKLEQEPMRLDLDDELFYNFLKNEMDTLLRQPHSNCIRKITSYSKAGQTSLM</sequence>
<gene>
    <name evidence="1" type="ORF">GCM10011386_00960</name>
</gene>
<dbReference type="RefSeq" id="WP_188746299.1">
    <property type="nucleotide sequence ID" value="NZ_BMIK01000001.1"/>
</dbReference>
<reference evidence="2" key="1">
    <citation type="journal article" date="2019" name="Int. J. Syst. Evol. Microbiol.">
        <title>The Global Catalogue of Microorganisms (GCM) 10K type strain sequencing project: providing services to taxonomists for standard genome sequencing and annotation.</title>
        <authorList>
            <consortium name="The Broad Institute Genomics Platform"/>
            <consortium name="The Broad Institute Genome Sequencing Center for Infectious Disease"/>
            <person name="Wu L."/>
            <person name="Ma J."/>
        </authorList>
    </citation>
    <scope>NUCLEOTIDE SEQUENCE [LARGE SCALE GENOMIC DNA]</scope>
    <source>
        <strain evidence="2">CGMCC 1.15342</strain>
    </source>
</reference>
<evidence type="ECO:0000313" key="1">
    <source>
        <dbReference type="EMBL" id="GGC13156.1"/>
    </source>
</evidence>
<evidence type="ECO:0000313" key="2">
    <source>
        <dbReference type="Proteomes" id="UP000597338"/>
    </source>
</evidence>
<protein>
    <submittedName>
        <fullName evidence="1">Uncharacterized protein</fullName>
    </submittedName>
</protein>
<dbReference type="Proteomes" id="UP000597338">
    <property type="component" value="Unassembled WGS sequence"/>
</dbReference>
<dbReference type="EMBL" id="BMIK01000001">
    <property type="protein sequence ID" value="GGC13156.1"/>
    <property type="molecule type" value="Genomic_DNA"/>
</dbReference>
<keyword evidence="2" id="KW-1185">Reference proteome</keyword>
<accession>A0ABQ1L027</accession>
<comment type="caution">
    <text evidence="1">The sequence shown here is derived from an EMBL/GenBank/DDBJ whole genome shotgun (WGS) entry which is preliminary data.</text>
</comment>
<proteinExistence type="predicted"/>